<dbReference type="RefSeq" id="WP_126799500.1">
    <property type="nucleotide sequence ID" value="NZ_PIPO01000005.1"/>
</dbReference>
<dbReference type="Pfam" id="PF14321">
    <property type="entry name" value="DUF4382"/>
    <property type="match status" value="1"/>
</dbReference>
<feature type="domain" description="DUF4382" evidence="2">
    <location>
        <begin position="26"/>
        <end position="185"/>
    </location>
</feature>
<dbReference type="EMBL" id="PIPO01000005">
    <property type="protein sequence ID" value="RUO31120.1"/>
    <property type="molecule type" value="Genomic_DNA"/>
</dbReference>
<dbReference type="Proteomes" id="UP000287823">
    <property type="component" value="Unassembled WGS sequence"/>
</dbReference>
<feature type="signal peptide" evidence="1">
    <location>
        <begin position="1"/>
        <end position="23"/>
    </location>
</feature>
<gene>
    <name evidence="3" type="ORF">CWE14_11535</name>
</gene>
<dbReference type="InterPro" id="IPR025491">
    <property type="entry name" value="DUF4382"/>
</dbReference>
<dbReference type="PROSITE" id="PS51257">
    <property type="entry name" value="PROKAR_LIPOPROTEIN"/>
    <property type="match status" value="1"/>
</dbReference>
<evidence type="ECO:0000313" key="3">
    <source>
        <dbReference type="EMBL" id="RUO31120.1"/>
    </source>
</evidence>
<proteinExistence type="predicted"/>
<accession>A0A432WE66</accession>
<keyword evidence="4" id="KW-1185">Reference proteome</keyword>
<sequence length="315" mass="33084">MKKRCLIAASLALALTACDSSSTDDTATFSFAVSDAPVDAANAVLVCFDGVELVGNGLPPQEFDIGSSDAAVPANDLCLDETGNVIPGTVGIDLLTLQGANADSLVSNAQVPAGEYGQLRLNFVSAGSYVELTDGSKQALDVPSNQLRLDGVTLTANQTFNYTLEFDLRRALVAPPGLPNYLLKPRGLRLVDDSAVGHIAGELDEMLLIEHDCSVAPSDNEQAVAGVYLYPGHDLATADMFDNSDERSAYASTAVYFDGATSYPFAIGFIEAGQYTLGLTCESSDDPDVEEALTFVHAQNVTIDEGQTLDVVVGN</sequence>
<protein>
    <recommendedName>
        <fullName evidence="2">DUF4382 domain-containing protein</fullName>
    </recommendedName>
</protein>
<organism evidence="3 4">
    <name type="scientific">Aliidiomarina soli</name>
    <dbReference type="NCBI Taxonomy" id="1928574"/>
    <lineage>
        <taxon>Bacteria</taxon>
        <taxon>Pseudomonadati</taxon>
        <taxon>Pseudomonadota</taxon>
        <taxon>Gammaproteobacteria</taxon>
        <taxon>Alteromonadales</taxon>
        <taxon>Idiomarinaceae</taxon>
        <taxon>Aliidiomarina</taxon>
    </lineage>
</organism>
<evidence type="ECO:0000259" key="2">
    <source>
        <dbReference type="Pfam" id="PF14321"/>
    </source>
</evidence>
<reference evidence="3 4" key="1">
    <citation type="journal article" date="2011" name="Front. Microbiol.">
        <title>Genomic signatures of strain selection and enhancement in Bacillus atrophaeus var. globigii, a historical biowarfare simulant.</title>
        <authorList>
            <person name="Gibbons H.S."/>
            <person name="Broomall S.M."/>
            <person name="McNew L.A."/>
            <person name="Daligault H."/>
            <person name="Chapman C."/>
            <person name="Bruce D."/>
            <person name="Karavis M."/>
            <person name="Krepps M."/>
            <person name="McGregor P.A."/>
            <person name="Hong C."/>
            <person name="Park K.H."/>
            <person name="Akmal A."/>
            <person name="Feldman A."/>
            <person name="Lin J.S."/>
            <person name="Chang W.E."/>
            <person name="Higgs B.W."/>
            <person name="Demirev P."/>
            <person name="Lindquist J."/>
            <person name="Liem A."/>
            <person name="Fochler E."/>
            <person name="Read T.D."/>
            <person name="Tapia R."/>
            <person name="Johnson S."/>
            <person name="Bishop-Lilly K.A."/>
            <person name="Detter C."/>
            <person name="Han C."/>
            <person name="Sozhamannan S."/>
            <person name="Rosenzweig C.N."/>
            <person name="Skowronski E.W."/>
        </authorList>
    </citation>
    <scope>NUCLEOTIDE SEQUENCE [LARGE SCALE GENOMIC DNA]</scope>
    <source>
        <strain evidence="3 4">Y4G10-17</strain>
    </source>
</reference>
<evidence type="ECO:0000256" key="1">
    <source>
        <dbReference type="SAM" id="SignalP"/>
    </source>
</evidence>
<name>A0A432WE66_9GAMM</name>
<feature type="chain" id="PRO_5019426146" description="DUF4382 domain-containing protein" evidence="1">
    <location>
        <begin position="24"/>
        <end position="315"/>
    </location>
</feature>
<keyword evidence="1" id="KW-0732">Signal</keyword>
<evidence type="ECO:0000313" key="4">
    <source>
        <dbReference type="Proteomes" id="UP000287823"/>
    </source>
</evidence>
<dbReference type="AlphaFoldDB" id="A0A432WE66"/>
<comment type="caution">
    <text evidence="3">The sequence shown here is derived from an EMBL/GenBank/DDBJ whole genome shotgun (WGS) entry which is preliminary data.</text>
</comment>